<dbReference type="SUPFAM" id="SSF50800">
    <property type="entry name" value="PK beta-barrel domain-like"/>
    <property type="match status" value="1"/>
</dbReference>
<reference evidence="2 3" key="1">
    <citation type="submission" date="2018-06" db="EMBL/GenBank/DDBJ databases">
        <authorList>
            <consortium name="Pathogen Informatics"/>
            <person name="Doyle S."/>
        </authorList>
    </citation>
    <scope>NUCLEOTIDE SEQUENCE [LARGE SCALE GENOMIC DNA]</scope>
    <source>
        <strain evidence="2 3">NCTC11621</strain>
    </source>
</reference>
<dbReference type="GO" id="GO:0030151">
    <property type="term" value="F:molybdenum ion binding"/>
    <property type="evidence" value="ECO:0007669"/>
    <property type="project" value="InterPro"/>
</dbReference>
<name>A0A379ETM0_9PAST</name>
<dbReference type="InterPro" id="IPR011037">
    <property type="entry name" value="Pyrv_Knase-like_insert_dom_sf"/>
</dbReference>
<dbReference type="RefSeq" id="WP_115322624.1">
    <property type="nucleotide sequence ID" value="NZ_UGTV01000015.1"/>
</dbReference>
<gene>
    <name evidence="2" type="primary">ycbX_2</name>
    <name evidence="2" type="ORF">NCTC11621_00730</name>
</gene>
<dbReference type="InterPro" id="IPR005303">
    <property type="entry name" value="MOCOS_middle"/>
</dbReference>
<evidence type="ECO:0000259" key="1">
    <source>
        <dbReference type="PROSITE" id="PS51340"/>
    </source>
</evidence>
<dbReference type="InterPro" id="IPR005302">
    <property type="entry name" value="MoCF_Sase_C"/>
</dbReference>
<dbReference type="GO" id="GO:0030170">
    <property type="term" value="F:pyridoxal phosphate binding"/>
    <property type="evidence" value="ECO:0007669"/>
    <property type="project" value="InterPro"/>
</dbReference>
<evidence type="ECO:0000313" key="2">
    <source>
        <dbReference type="EMBL" id="SUC09710.1"/>
    </source>
</evidence>
<dbReference type="GO" id="GO:0003824">
    <property type="term" value="F:catalytic activity"/>
    <property type="evidence" value="ECO:0007669"/>
    <property type="project" value="InterPro"/>
</dbReference>
<feature type="domain" description="MOSC" evidence="1">
    <location>
        <begin position="116"/>
        <end position="261"/>
    </location>
</feature>
<dbReference type="PROSITE" id="PS51340">
    <property type="entry name" value="MOSC"/>
    <property type="match status" value="1"/>
</dbReference>
<dbReference type="Pfam" id="PF03476">
    <property type="entry name" value="MOSC_N"/>
    <property type="match status" value="1"/>
</dbReference>
<accession>A0A379ETM0</accession>
<proteinExistence type="predicted"/>
<evidence type="ECO:0000313" key="3">
    <source>
        <dbReference type="Proteomes" id="UP000254704"/>
    </source>
</evidence>
<dbReference type="AlphaFoldDB" id="A0A379ETM0"/>
<dbReference type="PANTHER" id="PTHR14237:SF19">
    <property type="entry name" value="MITOCHONDRIAL AMIDOXIME REDUCING COMPONENT 1"/>
    <property type="match status" value="1"/>
</dbReference>
<dbReference type="SUPFAM" id="SSF141673">
    <property type="entry name" value="MOSC N-terminal domain-like"/>
    <property type="match status" value="1"/>
</dbReference>
<dbReference type="EMBL" id="UGTV01000015">
    <property type="protein sequence ID" value="SUC09710.1"/>
    <property type="molecule type" value="Genomic_DNA"/>
</dbReference>
<dbReference type="PANTHER" id="PTHR14237">
    <property type="entry name" value="MOLYBDOPTERIN COFACTOR SULFURASE MOSC"/>
    <property type="match status" value="1"/>
</dbReference>
<protein>
    <submittedName>
        <fullName evidence="2">Uncharacterized Fe-S protein</fullName>
    </submittedName>
</protein>
<dbReference type="Pfam" id="PF03473">
    <property type="entry name" value="MOSC"/>
    <property type="match status" value="1"/>
</dbReference>
<organism evidence="2 3">
    <name type="scientific">Pasteurella canis</name>
    <dbReference type="NCBI Taxonomy" id="753"/>
    <lineage>
        <taxon>Bacteria</taxon>
        <taxon>Pseudomonadati</taxon>
        <taxon>Pseudomonadota</taxon>
        <taxon>Gammaproteobacteria</taxon>
        <taxon>Pasteurellales</taxon>
        <taxon>Pasteurellaceae</taxon>
        <taxon>Pasteurella</taxon>
    </lineage>
</organism>
<sequence>MQVTQLYLYPIKSTQAYQVSQAVVQPQGLNFDREFMLTELDGKFISARKDPELYHFFTFPIPLGLHIQYKDGDMLTVYYRHFQQQSESEVWGNHFLSWVAEAHINQWFSEKIGRQVQLRWIGEQSQRYTKRQPDSPVSFADGYPILLTTQASLTEVQTQCPSQIKMLQFRPNIVIDAEHPFIEQTWKQIKIGDVLFSNVKSCTRCILTARDPDKNTVDAKMEPFRTLKKINTNVDGQPLFGINLIPLNTGIIRLHDKIEIIE</sequence>
<dbReference type="Proteomes" id="UP000254704">
    <property type="component" value="Unassembled WGS sequence"/>
</dbReference>